<dbReference type="GO" id="GO:0005762">
    <property type="term" value="C:mitochondrial large ribosomal subunit"/>
    <property type="evidence" value="ECO:0007669"/>
    <property type="project" value="TreeGrafter"/>
</dbReference>
<evidence type="ECO:0000313" key="6">
    <source>
        <dbReference type="EMBL" id="ESS68197.1"/>
    </source>
</evidence>
<keyword evidence="3" id="KW-0687">Ribonucleoprotein</keyword>
<evidence type="ECO:0000256" key="1">
    <source>
        <dbReference type="ARBA" id="ARBA00006540"/>
    </source>
</evidence>
<dbReference type="Pfam" id="PF00297">
    <property type="entry name" value="Ribosomal_L3"/>
    <property type="match status" value="1"/>
</dbReference>
<keyword evidence="5" id="KW-0812">Transmembrane</keyword>
<dbReference type="PANTHER" id="PTHR11229">
    <property type="entry name" value="50S RIBOSOMAL PROTEIN L3"/>
    <property type="match status" value="1"/>
</dbReference>
<name>V5BPV7_TRYCR</name>
<dbReference type="OrthoDB" id="274683at2759"/>
<evidence type="ECO:0000256" key="2">
    <source>
        <dbReference type="ARBA" id="ARBA00022980"/>
    </source>
</evidence>
<organism evidence="6 7">
    <name type="scientific">Trypanosoma cruzi Dm28c</name>
    <dbReference type="NCBI Taxonomy" id="1416333"/>
    <lineage>
        <taxon>Eukaryota</taxon>
        <taxon>Discoba</taxon>
        <taxon>Euglenozoa</taxon>
        <taxon>Kinetoplastea</taxon>
        <taxon>Metakinetoplastina</taxon>
        <taxon>Trypanosomatida</taxon>
        <taxon>Trypanosomatidae</taxon>
        <taxon>Trypanosoma</taxon>
        <taxon>Schizotrypanum</taxon>
    </lineage>
</organism>
<proteinExistence type="inferred from homology"/>
<dbReference type="Proteomes" id="UP000017861">
    <property type="component" value="Unassembled WGS sequence"/>
</dbReference>
<keyword evidence="2 6" id="KW-0689">Ribosomal protein</keyword>
<dbReference type="GO" id="GO:0006412">
    <property type="term" value="P:translation"/>
    <property type="evidence" value="ECO:0007669"/>
    <property type="project" value="InterPro"/>
</dbReference>
<dbReference type="InterPro" id="IPR009000">
    <property type="entry name" value="Transl_B-barrel_sf"/>
</dbReference>
<sequence length="533" mass="62276">MAMQRSSFSFSLCLYIYICMYIVFVWVFIRFHSFIFWFFFSGCVYIIVILLLLLLLCICSMRSVMQVWRCSVRNVLTAALCMQSRMRTGGGPGDRRIRTDWYRCYPSLMEERERDMYHCYYPYLFDHGDKMSLYPKIPDNPRMWQPEQLQTTYDAIREDKYDAFIRLREKFPELYQDTRAWDNPPPFGEFNMFYSVRFGMVGVKAFTCKDYDELGNQFDCTAFWFPDNQIVRHSTRNGDVGTDRVYVGAMNVPVEFHKPHVAAFYKAAGVPVKHVCAGFPITPDAYAPVGTKLDVRHFKPGQEVTITFQNTDYGFRGVMFRHGFDGGYVWLGDSKWQRRPGCMGTEGQKRIYPGHRMAGQTGASAETYQGVPVWRIDYKNALIYLPTLIDADVGTYVKFSDTINTKGYTLWNEHRGLPAFPTFIPSEEEDLSKLSTDECQLMSPPLYMYFRDEFAASQLVSQADVEDAKSARPTTAAPKKKVYDMKKYFEARKKYRQNLQKARKVKLMSLRTRAHEKQEEARRAKILKYKRVK</sequence>
<keyword evidence="5" id="KW-1133">Transmembrane helix</keyword>
<comment type="similarity">
    <text evidence="1">Belongs to the universal ribosomal protein uL3 family.</text>
</comment>
<dbReference type="InterPro" id="IPR000597">
    <property type="entry name" value="Ribosomal_uL3"/>
</dbReference>
<feature type="transmembrane region" description="Helical" evidence="5">
    <location>
        <begin position="35"/>
        <end position="59"/>
    </location>
</feature>
<dbReference type="SUPFAM" id="SSF50447">
    <property type="entry name" value="Translation proteins"/>
    <property type="match status" value="1"/>
</dbReference>
<evidence type="ECO:0000256" key="4">
    <source>
        <dbReference type="ARBA" id="ARBA00035209"/>
    </source>
</evidence>
<gene>
    <name evidence="6" type="ORF">TCDM_02950</name>
</gene>
<evidence type="ECO:0000313" key="7">
    <source>
        <dbReference type="Proteomes" id="UP000017861"/>
    </source>
</evidence>
<feature type="transmembrane region" description="Helical" evidence="5">
    <location>
        <begin position="12"/>
        <end position="29"/>
    </location>
</feature>
<dbReference type="PANTHER" id="PTHR11229:SF8">
    <property type="entry name" value="LARGE RIBOSOMAL SUBUNIT PROTEIN UL3M"/>
    <property type="match status" value="1"/>
</dbReference>
<evidence type="ECO:0000256" key="5">
    <source>
        <dbReference type="SAM" id="Phobius"/>
    </source>
</evidence>
<dbReference type="InterPro" id="IPR019927">
    <property type="entry name" value="Ribosomal_uL3_bac/org-type"/>
</dbReference>
<dbReference type="EMBL" id="AYLP01000022">
    <property type="protein sequence ID" value="ESS68197.1"/>
    <property type="molecule type" value="Genomic_DNA"/>
</dbReference>
<keyword evidence="5" id="KW-0472">Membrane</keyword>
<protein>
    <recommendedName>
        <fullName evidence="4">Large ribosomal subunit protein uL3m</fullName>
    </recommendedName>
</protein>
<dbReference type="GO" id="GO:0003735">
    <property type="term" value="F:structural constituent of ribosome"/>
    <property type="evidence" value="ECO:0007669"/>
    <property type="project" value="InterPro"/>
</dbReference>
<accession>V5BPV7</accession>
<reference evidence="6 7" key="1">
    <citation type="journal article" date="2014" name="Genome Announc.">
        <title>Trypanosoma cruzi Clone Dm28c Draft Genome Sequence.</title>
        <authorList>
            <person name="Grisard E.C."/>
            <person name="Teixeira S.M."/>
            <person name="de Almeida L.G."/>
            <person name="Stoco P.H."/>
            <person name="Gerber A.L."/>
            <person name="Talavera-Lopez C."/>
            <person name="Lima O.C."/>
            <person name="Andersson B."/>
            <person name="de Vasconcelos A.T."/>
        </authorList>
    </citation>
    <scope>NUCLEOTIDE SEQUENCE [LARGE SCALE GENOMIC DNA]</scope>
    <source>
        <strain evidence="6 7">Dm28c</strain>
    </source>
</reference>
<evidence type="ECO:0000256" key="3">
    <source>
        <dbReference type="ARBA" id="ARBA00023274"/>
    </source>
</evidence>
<comment type="caution">
    <text evidence="6">The sequence shown here is derived from an EMBL/GenBank/DDBJ whole genome shotgun (WGS) entry which is preliminary data.</text>
</comment>
<dbReference type="AlphaFoldDB" id="V5BPV7"/>
<dbReference type="VEuPathDB" id="TriTrypDB:TCDM_02950"/>